<name>A0A174VKR3_9CLOT</name>
<feature type="transmembrane region" description="Helical" evidence="1">
    <location>
        <begin position="203"/>
        <end position="220"/>
    </location>
</feature>
<evidence type="ECO:0000313" key="2">
    <source>
        <dbReference type="EMBL" id="OBY11301.1"/>
    </source>
</evidence>
<feature type="transmembrane region" description="Helical" evidence="1">
    <location>
        <begin position="56"/>
        <end position="76"/>
    </location>
</feature>
<feature type="transmembrane region" description="Helical" evidence="1">
    <location>
        <begin position="226"/>
        <end position="247"/>
    </location>
</feature>
<feature type="transmembrane region" description="Helical" evidence="1">
    <location>
        <begin position="395"/>
        <end position="417"/>
    </location>
</feature>
<feature type="transmembrane region" description="Helical" evidence="1">
    <location>
        <begin position="110"/>
        <end position="132"/>
    </location>
</feature>
<feature type="transmembrane region" description="Helical" evidence="1">
    <location>
        <begin position="310"/>
        <end position="332"/>
    </location>
</feature>
<dbReference type="Proteomes" id="UP000092714">
    <property type="component" value="Unassembled WGS sequence"/>
</dbReference>
<dbReference type="EMBL" id="MAPZ01000016">
    <property type="protein sequence ID" value="OBY11301.1"/>
    <property type="molecule type" value="Genomic_DNA"/>
</dbReference>
<protein>
    <recommendedName>
        <fullName evidence="4">ABC3 transporter permease protein domain-containing protein</fullName>
    </recommendedName>
</protein>
<dbReference type="AlphaFoldDB" id="A0A174VKR3"/>
<evidence type="ECO:0000313" key="3">
    <source>
        <dbReference type="Proteomes" id="UP000092714"/>
    </source>
</evidence>
<keyword evidence="1" id="KW-0472">Membrane</keyword>
<dbReference type="PANTHER" id="PTHR46795">
    <property type="entry name" value="ABC TRANSPORTER PERMEASE-RELATED-RELATED"/>
    <property type="match status" value="1"/>
</dbReference>
<feature type="transmembrane region" description="Helical" evidence="1">
    <location>
        <begin position="268"/>
        <end position="290"/>
    </location>
</feature>
<feature type="transmembrane region" description="Helical" evidence="1">
    <location>
        <begin position="18"/>
        <end position="36"/>
    </location>
</feature>
<dbReference type="RefSeq" id="WP_055184326.1">
    <property type="nucleotide sequence ID" value="NZ_CABHIH010000001.1"/>
</dbReference>
<dbReference type="PANTHER" id="PTHR46795:SF3">
    <property type="entry name" value="ABC TRANSPORTER PERMEASE"/>
    <property type="match status" value="1"/>
</dbReference>
<keyword evidence="1" id="KW-1133">Transmembrane helix</keyword>
<accession>A0A174VKR3</accession>
<reference evidence="2 3" key="1">
    <citation type="submission" date="2016-06" db="EMBL/GenBank/DDBJ databases">
        <authorList>
            <person name="Kjaerup R.B."/>
            <person name="Dalgaard T.S."/>
            <person name="Juul-Madsen H.R."/>
        </authorList>
    </citation>
    <scope>NUCLEOTIDE SEQUENCE [LARGE SCALE GENOMIC DNA]</scope>
    <source>
        <strain evidence="2 3">373-A1</strain>
    </source>
</reference>
<organism evidence="2 3">
    <name type="scientific">Clostridium paraputrificum</name>
    <dbReference type="NCBI Taxonomy" id="29363"/>
    <lineage>
        <taxon>Bacteria</taxon>
        <taxon>Bacillati</taxon>
        <taxon>Bacillota</taxon>
        <taxon>Clostridia</taxon>
        <taxon>Eubacteriales</taxon>
        <taxon>Clostridiaceae</taxon>
        <taxon>Clostridium</taxon>
    </lineage>
</organism>
<evidence type="ECO:0000256" key="1">
    <source>
        <dbReference type="SAM" id="Phobius"/>
    </source>
</evidence>
<gene>
    <name evidence="2" type="ORF">CP373A1_07340</name>
</gene>
<comment type="caution">
    <text evidence="2">The sequence shown here is derived from an EMBL/GenBank/DDBJ whole genome shotgun (WGS) entry which is preliminary data.</text>
</comment>
<proteinExistence type="predicted"/>
<feature type="transmembrane region" description="Helical" evidence="1">
    <location>
        <begin position="363"/>
        <end position="383"/>
    </location>
</feature>
<keyword evidence="3" id="KW-1185">Reference proteome</keyword>
<dbReference type="InterPro" id="IPR052536">
    <property type="entry name" value="ABC-4_Integral_Memb_Prot"/>
</dbReference>
<evidence type="ECO:0008006" key="4">
    <source>
        <dbReference type="Google" id="ProtNLM"/>
    </source>
</evidence>
<dbReference type="eggNOG" id="COG0577">
    <property type="taxonomic scope" value="Bacteria"/>
</dbReference>
<keyword evidence="1" id="KW-0812">Transmembrane</keyword>
<feature type="transmembrane region" description="Helical" evidence="1">
    <location>
        <begin position="152"/>
        <end position="176"/>
    </location>
</feature>
<sequence length="427" mass="48556">MNFIRMAKDNLLKNLKEYYVCIGTYAISVIVIFNILNSTYDKWIFYSSDMSGEVLISNMTIMLVIVIIAFLMCCYISNYYGTTKVRDIGIIGISGGSVEKTAIYIGVQNIILQGIGIIIGLLLAVLSSPIYNYFIKINLEIERPILYISPEAIGLTIGVIMIEFIMSVLVATGFCYRRTILELMNYNRTTFERDKRLFKKPTAMYFITYILGLVSTYYLAGENVGPVIWINMIMCVAGAMGTIRFGVPKYLDKKRKSGKLYDSERSVWSGNVINLIMKISPLMAFIMVAISSTIGPVLNSMDVSYSTIFITNIQLFSLLALLSFAIIFKMLIEINNRKIIYRNLKFIGYSDEKLKSIIKKEMFVFYSVFLVLTFIPLIIMGTSSVIRNCLLIKELIQIIIVPLITIIILGIISYKLYKDRVFRMIKG</sequence>